<dbReference type="OrthoDB" id="362481at2"/>
<evidence type="ECO:0000313" key="3">
    <source>
        <dbReference type="Proteomes" id="UP000007383"/>
    </source>
</evidence>
<keyword evidence="3" id="KW-1185">Reference proteome</keyword>
<gene>
    <name evidence="2" type="ordered locus">Spiaf_1481</name>
</gene>
<organism evidence="2 3">
    <name type="scientific">Spirochaeta africana (strain ATCC 700263 / DSM 8902 / Z-7692)</name>
    <dbReference type="NCBI Taxonomy" id="889378"/>
    <lineage>
        <taxon>Bacteria</taxon>
        <taxon>Pseudomonadati</taxon>
        <taxon>Spirochaetota</taxon>
        <taxon>Spirochaetia</taxon>
        <taxon>Spirochaetales</taxon>
        <taxon>Spirochaetaceae</taxon>
        <taxon>Spirochaeta</taxon>
    </lineage>
</organism>
<dbReference type="KEGG" id="sfc:Spiaf_1481"/>
<dbReference type="AlphaFoldDB" id="H9UJ49"/>
<dbReference type="Proteomes" id="UP000007383">
    <property type="component" value="Chromosome"/>
</dbReference>
<dbReference type="HOGENOM" id="CLU_2703767_0_0_12"/>
<feature type="region of interest" description="Disordered" evidence="1">
    <location>
        <begin position="52"/>
        <end position="72"/>
    </location>
</feature>
<feature type="compositionally biased region" description="Polar residues" evidence="1">
    <location>
        <begin position="61"/>
        <end position="72"/>
    </location>
</feature>
<dbReference type="PATRIC" id="fig|889378.3.peg.1472"/>
<dbReference type="EMBL" id="CP003282">
    <property type="protein sequence ID" value="AFG37542.1"/>
    <property type="molecule type" value="Genomic_DNA"/>
</dbReference>
<evidence type="ECO:0000313" key="2">
    <source>
        <dbReference type="EMBL" id="AFG37542.1"/>
    </source>
</evidence>
<evidence type="ECO:0000256" key="1">
    <source>
        <dbReference type="SAM" id="MobiDB-lite"/>
    </source>
</evidence>
<dbReference type="STRING" id="889378.Spiaf_1481"/>
<proteinExistence type="predicted"/>
<accession>H9UJ49</accession>
<reference evidence="3" key="1">
    <citation type="journal article" date="2013" name="Stand. Genomic Sci.">
        <title>Complete genome sequence of the halophilic bacterium Spirochaeta africana type strain (Z-7692(T)) from the alkaline Lake Magadi in the East African Rift.</title>
        <authorList>
            <person name="Liolos K."/>
            <person name="Abt B."/>
            <person name="Scheuner C."/>
            <person name="Teshima H."/>
            <person name="Held B."/>
            <person name="Lapidus A."/>
            <person name="Nolan M."/>
            <person name="Lucas S."/>
            <person name="Deshpande S."/>
            <person name="Cheng J.F."/>
            <person name="Tapia R."/>
            <person name="Goodwin L.A."/>
            <person name="Pitluck S."/>
            <person name="Pagani I."/>
            <person name="Ivanova N."/>
            <person name="Mavromatis K."/>
            <person name="Mikhailova N."/>
            <person name="Huntemann M."/>
            <person name="Pati A."/>
            <person name="Chen A."/>
            <person name="Palaniappan K."/>
            <person name="Land M."/>
            <person name="Rohde M."/>
            <person name="Tindall B.J."/>
            <person name="Detter J.C."/>
            <person name="Goker M."/>
            <person name="Bristow J."/>
            <person name="Eisen J.A."/>
            <person name="Markowitz V."/>
            <person name="Hugenholtz P."/>
            <person name="Woyke T."/>
            <person name="Klenk H.P."/>
            <person name="Kyrpides N.C."/>
        </authorList>
    </citation>
    <scope>NUCLEOTIDE SEQUENCE</scope>
    <source>
        <strain evidence="3">ATCC 700263 / DSM 8902 / Z-7692</strain>
    </source>
</reference>
<dbReference type="RefSeq" id="WP_014455526.1">
    <property type="nucleotide sequence ID" value="NC_017098.1"/>
</dbReference>
<name>H9UJ49_SPIAZ</name>
<sequence length="72" mass="8211">MDDKGIDLLKQLISTIEGAPYPHTQKSELYSIWHEHALNIATDALSYVNSHQKHRKDRLPQSIQDETGLNLS</sequence>
<protein>
    <submittedName>
        <fullName evidence="2">Uncharacterized protein</fullName>
    </submittedName>
</protein>